<dbReference type="GeneID" id="37109643"/>
<proteinExistence type="predicted"/>
<evidence type="ECO:0000313" key="1">
    <source>
        <dbReference type="EMBL" id="PWY89705.1"/>
    </source>
</evidence>
<organism evidence="1 2">
    <name type="scientific">Aspergillus sclerotioniger CBS 115572</name>
    <dbReference type="NCBI Taxonomy" id="1450535"/>
    <lineage>
        <taxon>Eukaryota</taxon>
        <taxon>Fungi</taxon>
        <taxon>Dikarya</taxon>
        <taxon>Ascomycota</taxon>
        <taxon>Pezizomycotina</taxon>
        <taxon>Eurotiomycetes</taxon>
        <taxon>Eurotiomycetidae</taxon>
        <taxon>Eurotiales</taxon>
        <taxon>Aspergillaceae</taxon>
        <taxon>Aspergillus</taxon>
        <taxon>Aspergillus subgen. Circumdati</taxon>
    </lineage>
</organism>
<accession>A0A317WUF5</accession>
<name>A0A317WUF5_9EURO</name>
<evidence type="ECO:0008006" key="3">
    <source>
        <dbReference type="Google" id="ProtNLM"/>
    </source>
</evidence>
<protein>
    <recommendedName>
        <fullName evidence="3">SnoaL-like domain-containing protein</fullName>
    </recommendedName>
</protein>
<sequence>MGDATAKDPLIPLLYFVQGVLRTIHEIPSDKTSEALTRKSFSPEATIEINQASMDRTGFGEFMQDYRNKYIFVDFAFHDAVTVPTDDEGRSGTVGVGIKARAVGKVDGVLYEARLHEIFQVEWIPSRGDSGGHRLITKLTGALKDLYPVQDDSLCKSML</sequence>
<evidence type="ECO:0000313" key="2">
    <source>
        <dbReference type="Proteomes" id="UP000246702"/>
    </source>
</evidence>
<gene>
    <name evidence="1" type="ORF">BO94DRAFT_43999</name>
</gene>
<keyword evidence="2" id="KW-1185">Reference proteome</keyword>
<dbReference type="EMBL" id="MSFK01000011">
    <property type="protein sequence ID" value="PWY89705.1"/>
    <property type="molecule type" value="Genomic_DNA"/>
</dbReference>
<reference evidence="1 2" key="1">
    <citation type="submission" date="2016-12" db="EMBL/GenBank/DDBJ databases">
        <title>The genomes of Aspergillus section Nigri reveals drivers in fungal speciation.</title>
        <authorList>
            <consortium name="DOE Joint Genome Institute"/>
            <person name="Vesth T.C."/>
            <person name="Nybo J."/>
            <person name="Theobald S."/>
            <person name="Brandl J."/>
            <person name="Frisvad J.C."/>
            <person name="Nielsen K.F."/>
            <person name="Lyhne E.K."/>
            <person name="Kogle M.E."/>
            <person name="Kuo A."/>
            <person name="Riley R."/>
            <person name="Clum A."/>
            <person name="Nolan M."/>
            <person name="Lipzen A."/>
            <person name="Salamov A."/>
            <person name="Henrissat B."/>
            <person name="Wiebenga A."/>
            <person name="De Vries R.P."/>
            <person name="Grigoriev I.V."/>
            <person name="Mortensen U.H."/>
            <person name="Andersen M.R."/>
            <person name="Baker S.E."/>
        </authorList>
    </citation>
    <scope>NUCLEOTIDE SEQUENCE [LARGE SCALE GENOMIC DNA]</scope>
    <source>
        <strain evidence="1 2">CBS 115572</strain>
    </source>
</reference>
<dbReference type="RefSeq" id="XP_025468616.1">
    <property type="nucleotide sequence ID" value="XM_025607500.1"/>
</dbReference>
<dbReference type="Proteomes" id="UP000246702">
    <property type="component" value="Unassembled WGS sequence"/>
</dbReference>
<comment type="caution">
    <text evidence="1">The sequence shown here is derived from an EMBL/GenBank/DDBJ whole genome shotgun (WGS) entry which is preliminary data.</text>
</comment>
<dbReference type="AlphaFoldDB" id="A0A317WUF5"/>
<dbReference type="OrthoDB" id="4468602at2759"/>